<dbReference type="OrthoDB" id="1271679at2"/>
<evidence type="ECO:0000313" key="2">
    <source>
        <dbReference type="Proteomes" id="UP000248840"/>
    </source>
</evidence>
<proteinExistence type="predicted"/>
<evidence type="ECO:0008006" key="3">
    <source>
        <dbReference type="Google" id="ProtNLM"/>
    </source>
</evidence>
<evidence type="ECO:0000313" key="1">
    <source>
        <dbReference type="EMBL" id="RAR71803.1"/>
    </source>
</evidence>
<comment type="caution">
    <text evidence="1">The sequence shown here is derived from an EMBL/GenBank/DDBJ whole genome shotgun (WGS) entry which is preliminary data.</text>
</comment>
<dbReference type="RefSeq" id="WP_112113260.1">
    <property type="nucleotide sequence ID" value="NZ_QLSZ01000006.1"/>
</dbReference>
<name>A0A328YF63_9FLAO</name>
<accession>A0A328YF63</accession>
<dbReference type="AlphaFoldDB" id="A0A328YF63"/>
<keyword evidence="2" id="KW-1185">Reference proteome</keyword>
<dbReference type="EMBL" id="QLSZ01000006">
    <property type="protein sequence ID" value="RAR71803.1"/>
    <property type="molecule type" value="Genomic_DNA"/>
</dbReference>
<reference evidence="1 2" key="1">
    <citation type="submission" date="2018-06" db="EMBL/GenBank/DDBJ databases">
        <title>Genomic Encyclopedia of Archaeal and Bacterial Type Strains, Phase II (KMG-II): from individual species to whole genera.</title>
        <authorList>
            <person name="Goeker M."/>
        </authorList>
    </citation>
    <scope>NUCLEOTIDE SEQUENCE [LARGE SCALE GENOMIC DNA]</scope>
    <source>
        <strain evidence="1 2">DSM 25663</strain>
    </source>
</reference>
<gene>
    <name evidence="1" type="ORF">CLV55_106154</name>
</gene>
<organism evidence="1 2">
    <name type="scientific">Flavobacterium aciduliphilum</name>
    <dbReference type="NCBI Taxonomy" id="1101402"/>
    <lineage>
        <taxon>Bacteria</taxon>
        <taxon>Pseudomonadati</taxon>
        <taxon>Bacteroidota</taxon>
        <taxon>Flavobacteriia</taxon>
        <taxon>Flavobacteriales</taxon>
        <taxon>Flavobacteriaceae</taxon>
        <taxon>Flavobacterium</taxon>
    </lineage>
</organism>
<sequence length="130" mass="15107">MQNRDATIIELRGGSLGTLNPEVSMEEAFQNNTLRPILKLQNNLLLQVFTHHVKQQKSTFFGLNSNKKEEYIEQMLLRDQPLRNTIKGLIIGMFTLNEYQEYAIHASVLNKRMMGLVTERLKSQMQLLEE</sequence>
<protein>
    <recommendedName>
        <fullName evidence="3">Glyoxalase</fullName>
    </recommendedName>
</protein>
<dbReference type="Proteomes" id="UP000248840">
    <property type="component" value="Unassembled WGS sequence"/>
</dbReference>